<dbReference type="SUPFAM" id="SSF142754">
    <property type="entry name" value="NadA-like"/>
    <property type="match status" value="1"/>
</dbReference>
<gene>
    <name evidence="1" type="ORF">S12H4_21853</name>
</gene>
<dbReference type="AlphaFoldDB" id="X1TED2"/>
<organism evidence="1">
    <name type="scientific">marine sediment metagenome</name>
    <dbReference type="NCBI Taxonomy" id="412755"/>
    <lineage>
        <taxon>unclassified sequences</taxon>
        <taxon>metagenomes</taxon>
        <taxon>ecological metagenomes</taxon>
    </lineage>
</organism>
<dbReference type="Gene3D" id="3.40.50.10800">
    <property type="entry name" value="NadA-like"/>
    <property type="match status" value="1"/>
</dbReference>
<proteinExistence type="predicted"/>
<dbReference type="InterPro" id="IPR003473">
    <property type="entry name" value="NadA"/>
</dbReference>
<reference evidence="1" key="1">
    <citation type="journal article" date="2014" name="Front. Microbiol.">
        <title>High frequency of phylogenetically diverse reductive dehalogenase-homologous genes in deep subseafloor sedimentary metagenomes.</title>
        <authorList>
            <person name="Kawai M."/>
            <person name="Futagami T."/>
            <person name="Toyoda A."/>
            <person name="Takaki Y."/>
            <person name="Nishi S."/>
            <person name="Hori S."/>
            <person name="Arai W."/>
            <person name="Tsubouchi T."/>
            <person name="Morono Y."/>
            <person name="Uchiyama I."/>
            <person name="Ito T."/>
            <person name="Fujiyama A."/>
            <person name="Inagaki F."/>
            <person name="Takami H."/>
        </authorList>
    </citation>
    <scope>NUCLEOTIDE SEQUENCE</scope>
    <source>
        <strain evidence="1">Expedition CK06-06</strain>
    </source>
</reference>
<sequence length="71" mass="8078">GTEIGMIYRLRKENPGKRFIPVSEQAICPNMKLITLEKILWSLEAMSPEVRVPEPIRLEAKAAVDRMLEVA</sequence>
<dbReference type="Pfam" id="PF02445">
    <property type="entry name" value="NadA"/>
    <property type="match status" value="1"/>
</dbReference>
<comment type="caution">
    <text evidence="1">The sequence shown here is derived from an EMBL/GenBank/DDBJ whole genome shotgun (WGS) entry which is preliminary data.</text>
</comment>
<dbReference type="UniPathway" id="UPA00253">
    <property type="reaction ID" value="UER00327"/>
</dbReference>
<dbReference type="GO" id="GO:0008987">
    <property type="term" value="F:quinolinate synthetase A activity"/>
    <property type="evidence" value="ECO:0007669"/>
    <property type="project" value="InterPro"/>
</dbReference>
<dbReference type="GO" id="GO:0009435">
    <property type="term" value="P:NAD+ biosynthetic process"/>
    <property type="evidence" value="ECO:0007669"/>
    <property type="project" value="UniProtKB-UniPathway"/>
</dbReference>
<name>X1TED2_9ZZZZ</name>
<dbReference type="GO" id="GO:0051539">
    <property type="term" value="F:4 iron, 4 sulfur cluster binding"/>
    <property type="evidence" value="ECO:0007669"/>
    <property type="project" value="InterPro"/>
</dbReference>
<feature type="non-terminal residue" evidence="1">
    <location>
        <position position="1"/>
    </location>
</feature>
<protein>
    <submittedName>
        <fullName evidence="1">Uncharacterized protein</fullName>
    </submittedName>
</protein>
<accession>X1TED2</accession>
<dbReference type="InterPro" id="IPR036094">
    <property type="entry name" value="NadA_sf"/>
</dbReference>
<dbReference type="EMBL" id="BARW01011306">
    <property type="protein sequence ID" value="GAI85945.1"/>
    <property type="molecule type" value="Genomic_DNA"/>
</dbReference>
<evidence type="ECO:0000313" key="1">
    <source>
        <dbReference type="EMBL" id="GAI85945.1"/>
    </source>
</evidence>